<organism evidence="3 4">
    <name type="scientific">Halopseudomonas yangmingensis</name>
    <dbReference type="NCBI Taxonomy" id="1720063"/>
    <lineage>
        <taxon>Bacteria</taxon>
        <taxon>Pseudomonadati</taxon>
        <taxon>Pseudomonadota</taxon>
        <taxon>Gammaproteobacteria</taxon>
        <taxon>Pseudomonadales</taxon>
        <taxon>Pseudomonadaceae</taxon>
        <taxon>Halopseudomonas</taxon>
    </lineage>
</organism>
<protein>
    <submittedName>
        <fullName evidence="3">Methylated-DNA-protein-cysteine methyltransferase related protein</fullName>
    </submittedName>
</protein>
<dbReference type="GO" id="GO:0006281">
    <property type="term" value="P:DNA repair"/>
    <property type="evidence" value="ECO:0007669"/>
    <property type="project" value="InterPro"/>
</dbReference>
<dbReference type="GO" id="GO:0032259">
    <property type="term" value="P:methylation"/>
    <property type="evidence" value="ECO:0007669"/>
    <property type="project" value="UniProtKB-KW"/>
</dbReference>
<keyword evidence="3" id="KW-0489">Methyltransferase</keyword>
<dbReference type="Proteomes" id="UP000243629">
    <property type="component" value="Unassembled WGS sequence"/>
</dbReference>
<dbReference type="AlphaFoldDB" id="A0A1I4PX86"/>
<dbReference type="InterPro" id="IPR052520">
    <property type="entry name" value="ATL_DNA_repair"/>
</dbReference>
<keyword evidence="1" id="KW-0227">DNA damage</keyword>
<dbReference type="GO" id="GO:0008168">
    <property type="term" value="F:methyltransferase activity"/>
    <property type="evidence" value="ECO:0007669"/>
    <property type="project" value="UniProtKB-KW"/>
</dbReference>
<gene>
    <name evidence="3" type="ORF">SAMN05216217_103159</name>
</gene>
<keyword evidence="4" id="KW-1185">Reference proteome</keyword>
<dbReference type="InterPro" id="IPR036217">
    <property type="entry name" value="MethylDNA_cys_MeTrfase_DNAb"/>
</dbReference>
<dbReference type="Gene3D" id="1.10.10.10">
    <property type="entry name" value="Winged helix-like DNA-binding domain superfamily/Winged helix DNA-binding domain"/>
    <property type="match status" value="1"/>
</dbReference>
<evidence type="ECO:0000256" key="1">
    <source>
        <dbReference type="ARBA" id="ARBA00022763"/>
    </source>
</evidence>
<evidence type="ECO:0000313" key="3">
    <source>
        <dbReference type="EMBL" id="SFM32431.1"/>
    </source>
</evidence>
<dbReference type="SUPFAM" id="SSF46767">
    <property type="entry name" value="Methylated DNA-protein cysteine methyltransferase, C-terminal domain"/>
    <property type="match status" value="1"/>
</dbReference>
<dbReference type="STRING" id="1720063.SAMN05216217_103159"/>
<reference evidence="4" key="1">
    <citation type="submission" date="2016-10" db="EMBL/GenBank/DDBJ databases">
        <authorList>
            <person name="Varghese N."/>
            <person name="Submissions S."/>
        </authorList>
    </citation>
    <scope>NUCLEOTIDE SEQUENCE [LARGE SCALE GENOMIC DNA]</scope>
    <source>
        <strain evidence="4">DSM 24213</strain>
    </source>
</reference>
<dbReference type="CDD" id="cd06445">
    <property type="entry name" value="ATase"/>
    <property type="match status" value="1"/>
</dbReference>
<dbReference type="Pfam" id="PF01035">
    <property type="entry name" value="DNA_binding_1"/>
    <property type="match status" value="1"/>
</dbReference>
<feature type="domain" description="Methylated-DNA-[protein]-cysteine S-methyltransferase DNA binding" evidence="2">
    <location>
        <begin position="18"/>
        <end position="97"/>
    </location>
</feature>
<dbReference type="PANTHER" id="PTHR42942">
    <property type="entry name" value="6-O-METHYLGUANINE DNA METHYLTRANSFERASE"/>
    <property type="match status" value="1"/>
</dbReference>
<proteinExistence type="predicted"/>
<sequence length="116" mass="12888">MPQSPLSVPTVEAADQPQQRFMLVLSQIPPGRVCSYGRLAELAGLGRGARLVARWLGQLPAGSRLPWHRVVNAQGRISLPADHPSHAEQLQRLQDEGIVLRNGRIDLRRHGWPDTH</sequence>
<evidence type="ECO:0000259" key="2">
    <source>
        <dbReference type="Pfam" id="PF01035"/>
    </source>
</evidence>
<name>A0A1I4PX86_9GAMM</name>
<dbReference type="InterPro" id="IPR014048">
    <property type="entry name" value="MethylDNA_cys_MeTrfase_DNA-bd"/>
</dbReference>
<dbReference type="InterPro" id="IPR036388">
    <property type="entry name" value="WH-like_DNA-bd_sf"/>
</dbReference>
<accession>A0A1I4PX86</accession>
<dbReference type="EMBL" id="FOUI01000003">
    <property type="protein sequence ID" value="SFM32431.1"/>
    <property type="molecule type" value="Genomic_DNA"/>
</dbReference>
<evidence type="ECO:0000313" key="4">
    <source>
        <dbReference type="Proteomes" id="UP000243629"/>
    </source>
</evidence>
<keyword evidence="3" id="KW-0808">Transferase</keyword>
<dbReference type="PANTHER" id="PTHR42942:SF1">
    <property type="entry name" value="ALKYLTRANSFERASE-LIKE PROTEIN 1"/>
    <property type="match status" value="1"/>
</dbReference>
<dbReference type="OrthoDB" id="9132167at2"/>